<evidence type="ECO:0000259" key="1">
    <source>
        <dbReference type="Pfam" id="PF13360"/>
    </source>
</evidence>
<dbReference type="InterPro" id="IPR002372">
    <property type="entry name" value="PQQ_rpt_dom"/>
</dbReference>
<dbReference type="PANTHER" id="PTHR34512">
    <property type="entry name" value="CELL SURFACE PROTEIN"/>
    <property type="match status" value="1"/>
</dbReference>
<dbReference type="InterPro" id="IPR015943">
    <property type="entry name" value="WD40/YVTN_repeat-like_dom_sf"/>
</dbReference>
<dbReference type="EMBL" id="JAVRFI010000030">
    <property type="protein sequence ID" value="MDT0453428.1"/>
    <property type="molecule type" value="Genomic_DNA"/>
</dbReference>
<dbReference type="Pfam" id="PF13360">
    <property type="entry name" value="PQQ_2"/>
    <property type="match status" value="3"/>
</dbReference>
<dbReference type="InterPro" id="IPR018391">
    <property type="entry name" value="PQQ_b-propeller_rpt"/>
</dbReference>
<dbReference type="InterPro" id="IPR011047">
    <property type="entry name" value="Quinoprotein_ADH-like_sf"/>
</dbReference>
<dbReference type="SMART" id="SM00564">
    <property type="entry name" value="PQQ"/>
    <property type="match status" value="7"/>
</dbReference>
<organism evidence="2 3">
    <name type="scientific">Streptomyces hesseae</name>
    <dbReference type="NCBI Taxonomy" id="3075519"/>
    <lineage>
        <taxon>Bacteria</taxon>
        <taxon>Bacillati</taxon>
        <taxon>Actinomycetota</taxon>
        <taxon>Actinomycetes</taxon>
        <taxon>Kitasatosporales</taxon>
        <taxon>Streptomycetaceae</taxon>
        <taxon>Streptomyces</taxon>
    </lineage>
</organism>
<keyword evidence="3" id="KW-1185">Reference proteome</keyword>
<feature type="domain" description="Pyrrolo-quinoline quinone repeat" evidence="1">
    <location>
        <begin position="353"/>
        <end position="435"/>
    </location>
</feature>
<accession>A0ABU2SWQ5</accession>
<feature type="domain" description="Pyrrolo-quinoline quinone repeat" evidence="1">
    <location>
        <begin position="46"/>
        <end position="190"/>
    </location>
</feature>
<dbReference type="Proteomes" id="UP001180531">
    <property type="component" value="Unassembled WGS sequence"/>
</dbReference>
<reference evidence="2" key="1">
    <citation type="submission" date="2024-05" db="EMBL/GenBank/DDBJ databases">
        <title>30 novel species of actinomycetes from the DSMZ collection.</title>
        <authorList>
            <person name="Nouioui I."/>
        </authorList>
    </citation>
    <scope>NUCLEOTIDE SEQUENCE</scope>
    <source>
        <strain evidence="2">DSM 40473</strain>
    </source>
</reference>
<dbReference type="PANTHER" id="PTHR34512:SF30">
    <property type="entry name" value="OUTER MEMBRANE PROTEIN ASSEMBLY FACTOR BAMB"/>
    <property type="match status" value="1"/>
</dbReference>
<sequence length="439" mass="46021">MTTNSNRRLPSRRAFLLTAAGGVLGAGGYAGWEVFRDRDVAAPPRRAARWTFKASDDLKFGMADDGNGRLFAATGYHAGLLALDAADGRGRWHKKLGEGPWQVGPLTVADGTLYVVDAAGIIDARRADDGGLLWSTGPVGTGPTAGKPVVLGSTVCVSLSRNTDDEAPGGPGVLCGLDTAAGKVRWTAPASGIVQPLPGQDLLLARTGELTGTSPDARPVGALDPLTGAARWQAPASGDRDTIALAPDGGTVYLLDEGHRLCAYDAATGERRWRTPAMDGVITAAEDGGSVYVCTYRGDLAAYDARNGGRRWRRTVAKGFCRPAVAQSGGRLFVTSSETYGSDGLFNMGSGRGGYVLALAADNGKELWRVDRLDTCWSAPKAVGDDVIVTHTSGWWSYDARTGEPRWRLTGVSSIVDEPLVASGVLYGLSDDGVVALRI</sequence>
<feature type="domain" description="Pyrrolo-quinoline quinone repeat" evidence="1">
    <location>
        <begin position="220"/>
        <end position="313"/>
    </location>
</feature>
<dbReference type="RefSeq" id="WP_311615287.1">
    <property type="nucleotide sequence ID" value="NZ_JAVRFI010000030.1"/>
</dbReference>
<dbReference type="PROSITE" id="PS51318">
    <property type="entry name" value="TAT"/>
    <property type="match status" value="1"/>
</dbReference>
<name>A0ABU2SWQ5_9ACTN</name>
<comment type="caution">
    <text evidence="2">The sequence shown here is derived from an EMBL/GenBank/DDBJ whole genome shotgun (WGS) entry which is preliminary data.</text>
</comment>
<dbReference type="Gene3D" id="2.130.10.10">
    <property type="entry name" value="YVTN repeat-like/Quinoprotein amine dehydrogenase"/>
    <property type="match status" value="2"/>
</dbReference>
<protein>
    <submittedName>
        <fullName evidence="2">PQQ-binding-like beta-propeller repeat protein</fullName>
    </submittedName>
</protein>
<dbReference type="SUPFAM" id="SSF50998">
    <property type="entry name" value="Quinoprotein alcohol dehydrogenase-like"/>
    <property type="match status" value="1"/>
</dbReference>
<proteinExistence type="predicted"/>
<dbReference type="InterPro" id="IPR006311">
    <property type="entry name" value="TAT_signal"/>
</dbReference>
<evidence type="ECO:0000313" key="2">
    <source>
        <dbReference type="EMBL" id="MDT0453428.1"/>
    </source>
</evidence>
<evidence type="ECO:0000313" key="3">
    <source>
        <dbReference type="Proteomes" id="UP001180531"/>
    </source>
</evidence>
<gene>
    <name evidence="2" type="ORF">RM609_30735</name>
</gene>